<organism evidence="1 2">
    <name type="scientific">Naganishia cerealis</name>
    <dbReference type="NCBI Taxonomy" id="610337"/>
    <lineage>
        <taxon>Eukaryota</taxon>
        <taxon>Fungi</taxon>
        <taxon>Dikarya</taxon>
        <taxon>Basidiomycota</taxon>
        <taxon>Agaricomycotina</taxon>
        <taxon>Tremellomycetes</taxon>
        <taxon>Filobasidiales</taxon>
        <taxon>Filobasidiaceae</taxon>
        <taxon>Naganishia</taxon>
    </lineage>
</organism>
<evidence type="ECO:0000313" key="2">
    <source>
        <dbReference type="Proteomes" id="UP001241377"/>
    </source>
</evidence>
<sequence length="508" mass="54934">MKSSSKHSHEAAVPKVVSPRLTMDDPRIDDPSSRLKEMGYDQELRRSLGMVSVLGLSFAIMAVPFGLSTTLNIALTNGGPVTIIWGWIFVSVISILIAASLGEICSVFPTSGGVYYWAAMLSTPKYSAFASYVNGWLGLVGNWTANSVTASITFGGSQLVLAAITLWKEDYVPTAWQTVLTYWAALIISVTIIVVILTMADTRNSAKFAFTHFDNSYAGWPKAWSFFVGVLQSAYTLTGYGMVAALCEEVKNPAREVPRAMGENIPLNFVLPAIEPLLNVASLQPIPLFFKIVTGSPSAAFGLLFLIYGIWLFAFIGSLTAASRATWAFARDGGIPASFLWKKVNTRTQVPINALLLSAVVNALLGLIYLGSYAAFNAFTGVATICLGASYGFPILCSLLRKRALVKNAPFSLGKFGFIINIITIIWITFSIVLFCMPTAIPVTAGSMNYASAVFAGFSAIAVLWYAVNARKHYKGPLISSVREKTDEAPVSESKYHSEPKEVVVQPL</sequence>
<proteinExistence type="predicted"/>
<comment type="caution">
    <text evidence="1">The sequence shown here is derived from an EMBL/GenBank/DDBJ whole genome shotgun (WGS) entry which is preliminary data.</text>
</comment>
<evidence type="ECO:0000313" key="1">
    <source>
        <dbReference type="EMBL" id="KAJ9091703.1"/>
    </source>
</evidence>
<keyword evidence="2" id="KW-1185">Reference proteome</keyword>
<accession>A0ACC2UXB0</accession>
<reference evidence="1" key="1">
    <citation type="submission" date="2023-04" db="EMBL/GenBank/DDBJ databases">
        <title>Draft Genome sequencing of Naganishia species isolated from polar environments using Oxford Nanopore Technology.</title>
        <authorList>
            <person name="Leo P."/>
            <person name="Venkateswaran K."/>
        </authorList>
    </citation>
    <scope>NUCLEOTIDE SEQUENCE</scope>
    <source>
        <strain evidence="1">MNA-CCFEE 5261</strain>
    </source>
</reference>
<dbReference type="EMBL" id="JASBWR010000145">
    <property type="protein sequence ID" value="KAJ9091703.1"/>
    <property type="molecule type" value="Genomic_DNA"/>
</dbReference>
<protein>
    <submittedName>
        <fullName evidence="1">Uncharacterized protein</fullName>
    </submittedName>
</protein>
<name>A0ACC2UXB0_9TREE</name>
<dbReference type="Proteomes" id="UP001241377">
    <property type="component" value="Unassembled WGS sequence"/>
</dbReference>
<gene>
    <name evidence="1" type="ORF">QFC19_008994</name>
</gene>